<dbReference type="Proteomes" id="UP000231501">
    <property type="component" value="Unassembled WGS sequence"/>
</dbReference>
<evidence type="ECO:0000313" key="2">
    <source>
        <dbReference type="EMBL" id="PIM51542.1"/>
    </source>
</evidence>
<dbReference type="AlphaFoldDB" id="A0A2G9C5B2"/>
<protein>
    <submittedName>
        <fullName evidence="2">Uncharacterized protein</fullName>
    </submittedName>
</protein>
<evidence type="ECO:0000256" key="1">
    <source>
        <dbReference type="SAM" id="SignalP"/>
    </source>
</evidence>
<organism evidence="2 3">
    <name type="scientific">Roseateles chitinivorans</name>
    <dbReference type="NCBI Taxonomy" id="2917965"/>
    <lineage>
        <taxon>Bacteria</taxon>
        <taxon>Pseudomonadati</taxon>
        <taxon>Pseudomonadota</taxon>
        <taxon>Betaproteobacteria</taxon>
        <taxon>Burkholderiales</taxon>
        <taxon>Sphaerotilaceae</taxon>
        <taxon>Roseateles</taxon>
    </lineage>
</organism>
<feature type="chain" id="PRO_5013654788" evidence="1">
    <location>
        <begin position="24"/>
        <end position="91"/>
    </location>
</feature>
<gene>
    <name evidence="2" type="ORF">CS062_19390</name>
</gene>
<evidence type="ECO:0000313" key="3">
    <source>
        <dbReference type="Proteomes" id="UP000231501"/>
    </source>
</evidence>
<name>A0A2G9C5B2_9BURK</name>
<dbReference type="RefSeq" id="WP_099863220.1">
    <property type="nucleotide sequence ID" value="NZ_PEOG01000061.1"/>
</dbReference>
<accession>A0A2G9C5B2</accession>
<keyword evidence="3" id="KW-1185">Reference proteome</keyword>
<sequence length="91" mass="9125">MTTRHIILAALTAALAAGTSAHAPDGRDTKRWYGLIKAGQNDPSDLSAEAATGHLPDDWQYLPPTPSGVTSGSGSIGGVVGGVIRGAKASS</sequence>
<reference evidence="2 3" key="1">
    <citation type="submission" date="2017-11" db="EMBL/GenBank/DDBJ databases">
        <title>Draft genome sequence of Mitsuaria sp. HWN-4.</title>
        <authorList>
            <person name="Gundlapally S.R."/>
        </authorList>
    </citation>
    <scope>NUCLEOTIDE SEQUENCE [LARGE SCALE GENOMIC DNA]</scope>
    <source>
        <strain evidence="2 3">HWN-4</strain>
    </source>
</reference>
<dbReference type="OrthoDB" id="9960820at2"/>
<keyword evidence="1" id="KW-0732">Signal</keyword>
<proteinExistence type="predicted"/>
<feature type="signal peptide" evidence="1">
    <location>
        <begin position="1"/>
        <end position="23"/>
    </location>
</feature>
<dbReference type="EMBL" id="PEOG01000061">
    <property type="protein sequence ID" value="PIM51542.1"/>
    <property type="molecule type" value="Genomic_DNA"/>
</dbReference>
<comment type="caution">
    <text evidence="2">The sequence shown here is derived from an EMBL/GenBank/DDBJ whole genome shotgun (WGS) entry which is preliminary data.</text>
</comment>